<dbReference type="InterPro" id="IPR051164">
    <property type="entry name" value="NmrA-like_oxidored"/>
</dbReference>
<keyword evidence="5" id="KW-1185">Reference proteome</keyword>
<evidence type="ECO:0000313" key="4">
    <source>
        <dbReference type="EMBL" id="KAH7116523.1"/>
    </source>
</evidence>
<comment type="caution">
    <text evidence="4">The sequence shown here is derived from an EMBL/GenBank/DDBJ whole genome shotgun (WGS) entry which is preliminary data.</text>
</comment>
<dbReference type="Proteomes" id="UP000717696">
    <property type="component" value="Unassembled WGS sequence"/>
</dbReference>
<dbReference type="OrthoDB" id="300709at2759"/>
<reference evidence="4" key="1">
    <citation type="journal article" date="2021" name="Nat. Commun.">
        <title>Genetic determinants of endophytism in the Arabidopsis root mycobiome.</title>
        <authorList>
            <person name="Mesny F."/>
            <person name="Miyauchi S."/>
            <person name="Thiergart T."/>
            <person name="Pickel B."/>
            <person name="Atanasova L."/>
            <person name="Karlsson M."/>
            <person name="Huettel B."/>
            <person name="Barry K.W."/>
            <person name="Haridas S."/>
            <person name="Chen C."/>
            <person name="Bauer D."/>
            <person name="Andreopoulos W."/>
            <person name="Pangilinan J."/>
            <person name="LaButti K."/>
            <person name="Riley R."/>
            <person name="Lipzen A."/>
            <person name="Clum A."/>
            <person name="Drula E."/>
            <person name="Henrissat B."/>
            <person name="Kohler A."/>
            <person name="Grigoriev I.V."/>
            <person name="Martin F.M."/>
            <person name="Hacquard S."/>
        </authorList>
    </citation>
    <scope>NUCLEOTIDE SEQUENCE</scope>
    <source>
        <strain evidence="4">MPI-CAGE-AT-0021</strain>
    </source>
</reference>
<accession>A0A9P9ICI5</accession>
<evidence type="ECO:0000259" key="3">
    <source>
        <dbReference type="Pfam" id="PF05368"/>
    </source>
</evidence>
<dbReference type="Gene3D" id="3.40.50.720">
    <property type="entry name" value="NAD(P)-binding Rossmann-like Domain"/>
    <property type="match status" value="1"/>
</dbReference>
<dbReference type="PANTHER" id="PTHR42748">
    <property type="entry name" value="NITROGEN METABOLITE REPRESSION PROTEIN NMRA FAMILY MEMBER"/>
    <property type="match status" value="1"/>
</dbReference>
<dbReference type="PANTHER" id="PTHR42748:SF14">
    <property type="entry name" value="SNOAL-LIKE DOMAIN-CONTAINING PROTEIN"/>
    <property type="match status" value="1"/>
</dbReference>
<dbReference type="InterPro" id="IPR008030">
    <property type="entry name" value="NmrA-like"/>
</dbReference>
<dbReference type="InterPro" id="IPR036291">
    <property type="entry name" value="NAD(P)-bd_dom_sf"/>
</dbReference>
<feature type="domain" description="NmrA-like" evidence="3">
    <location>
        <begin position="18"/>
        <end position="216"/>
    </location>
</feature>
<gene>
    <name evidence="4" type="ORF">B0J13DRAFT_590359</name>
</gene>
<protein>
    <recommendedName>
        <fullName evidence="3">NmrA-like domain-containing protein</fullName>
    </recommendedName>
</protein>
<name>A0A9P9ICI5_9HYPO</name>
<comment type="similarity">
    <text evidence="1">Belongs to the NmrA-type oxidoreductase family.</text>
</comment>
<sequence length="251" mass="28219">MRLLPESKNIHQTLAQDGKYEQKELANIPNVTLYCGNRYDETDLQNAYKGVQQAFANINGFVAGEKAEIYWGIHMYELAVRNGLEHFVWAGVDYGSKLGRFAPKYRCGHLDGKSKYLKSQPTSPVMLSENWRPQKDDSGTCIFAVPLGNGASPMIHLEGPGLYARWIFNNPIESKGINLEVATTHIGLNNLIQTFRKVTGKPARAIHLTPEKYFADGYEPLDIDKKLIYGTDGDYVLLDKILPTIVKILEE</sequence>
<keyword evidence="2" id="KW-0521">NADP</keyword>
<proteinExistence type="inferred from homology"/>
<evidence type="ECO:0000256" key="1">
    <source>
        <dbReference type="ARBA" id="ARBA00006328"/>
    </source>
</evidence>
<dbReference type="SUPFAM" id="SSF51735">
    <property type="entry name" value="NAD(P)-binding Rossmann-fold domains"/>
    <property type="match status" value="1"/>
</dbReference>
<dbReference type="GO" id="GO:0005634">
    <property type="term" value="C:nucleus"/>
    <property type="evidence" value="ECO:0007669"/>
    <property type="project" value="TreeGrafter"/>
</dbReference>
<evidence type="ECO:0000256" key="2">
    <source>
        <dbReference type="ARBA" id="ARBA00022857"/>
    </source>
</evidence>
<organism evidence="4 5">
    <name type="scientific">Dactylonectria estremocensis</name>
    <dbReference type="NCBI Taxonomy" id="1079267"/>
    <lineage>
        <taxon>Eukaryota</taxon>
        <taxon>Fungi</taxon>
        <taxon>Dikarya</taxon>
        <taxon>Ascomycota</taxon>
        <taxon>Pezizomycotina</taxon>
        <taxon>Sordariomycetes</taxon>
        <taxon>Hypocreomycetidae</taxon>
        <taxon>Hypocreales</taxon>
        <taxon>Nectriaceae</taxon>
        <taxon>Dactylonectria</taxon>
    </lineage>
</organism>
<dbReference type="Pfam" id="PF05368">
    <property type="entry name" value="NmrA"/>
    <property type="match status" value="1"/>
</dbReference>
<dbReference type="EMBL" id="JAGMUU010000036">
    <property type="protein sequence ID" value="KAH7116523.1"/>
    <property type="molecule type" value="Genomic_DNA"/>
</dbReference>
<dbReference type="AlphaFoldDB" id="A0A9P9ICI5"/>
<evidence type="ECO:0000313" key="5">
    <source>
        <dbReference type="Proteomes" id="UP000717696"/>
    </source>
</evidence>